<organism evidence="2 3">
    <name type="scientific">Lactococcus garvieae</name>
    <dbReference type="NCBI Taxonomy" id="1363"/>
    <lineage>
        <taxon>Bacteria</taxon>
        <taxon>Bacillati</taxon>
        <taxon>Bacillota</taxon>
        <taxon>Bacilli</taxon>
        <taxon>Lactobacillales</taxon>
        <taxon>Streptococcaceae</taxon>
        <taxon>Lactococcus</taxon>
    </lineage>
</organism>
<dbReference type="Proteomes" id="UP001217324">
    <property type="component" value="Chromosome"/>
</dbReference>
<proteinExistence type="predicted"/>
<gene>
    <name evidence="1" type="ORF">PWF74_01090</name>
    <name evidence="2" type="ORF">PWF74_04890</name>
</gene>
<name>A0AAX3NDU3_9LACT</name>
<dbReference type="RefSeq" id="WP_035002105.1">
    <property type="nucleotide sequence ID" value="NZ_CP118627.1"/>
</dbReference>
<evidence type="ECO:0000313" key="2">
    <source>
        <dbReference type="EMBL" id="WEA14847.1"/>
    </source>
</evidence>
<reference evidence="2" key="1">
    <citation type="submission" date="2023-02" db="EMBL/GenBank/DDBJ databases">
        <title>Comparative genomics and fermentation flavor characterization of five lactic acid bacteria reveal flavor biosynthesis metabolic pathways in fermented muskmelon puree.</title>
        <authorList>
            <person name="Yuan L."/>
            <person name="Li M."/>
            <person name="Xu X."/>
            <person name="Lao F."/>
            <person name="Wu J."/>
        </authorList>
    </citation>
    <scope>NUCLEOTIDE SEQUENCE</scope>
    <source>
        <strain evidence="2">Pa-2</strain>
    </source>
</reference>
<evidence type="ECO:0000313" key="1">
    <source>
        <dbReference type="EMBL" id="WEA14109.1"/>
    </source>
</evidence>
<dbReference type="EMBL" id="CP118627">
    <property type="protein sequence ID" value="WEA14109.1"/>
    <property type="molecule type" value="Genomic_DNA"/>
</dbReference>
<evidence type="ECO:0000313" key="3">
    <source>
        <dbReference type="Proteomes" id="UP001217324"/>
    </source>
</evidence>
<accession>A0AAX3NDU3</accession>
<sequence length="83" mass="9088">MTLYPKQIKGIRASKVPVGTEVKDACGNIWVAFESYRNESISGIDINGDCDVGWSISGNSFRLKNTKEGIGDWNDKNKAANHA</sequence>
<dbReference type="EMBL" id="CP118627">
    <property type="protein sequence ID" value="WEA14847.1"/>
    <property type="molecule type" value="Genomic_DNA"/>
</dbReference>
<protein>
    <submittedName>
        <fullName evidence="2">Uncharacterized protein</fullName>
    </submittedName>
</protein>
<dbReference type="AlphaFoldDB" id="A0AAX3NDU3"/>